<accession>A0A562D8E8</accession>
<dbReference type="AlphaFoldDB" id="A0A562D8E8"/>
<evidence type="ECO:0000313" key="1">
    <source>
        <dbReference type="EMBL" id="TWH06007.1"/>
    </source>
</evidence>
<proteinExistence type="predicted"/>
<dbReference type="EMBL" id="VLJS01000080">
    <property type="protein sequence ID" value="TWH06007.1"/>
    <property type="molecule type" value="Genomic_DNA"/>
</dbReference>
<sequence>MAATLDARREFRERTRAVARAPQDTAAHLARLQAALQLGDTEPVQGALADMFVALPRADTALRQAALHLASGRLAPYVAEAFGRHAHGHVLPAITALATRWSVFAQPSADVPARVRRASPDHSRRLAAQVVEALLDGEPLHAARVEHEFLDHCVSCQDKYAFMLASRDLRRHEIAVGDRWERVADWLEQHAAIGDRAEAPTSRKGSP</sequence>
<dbReference type="OrthoDB" id="6647625at2"/>
<protein>
    <submittedName>
        <fullName evidence="1">Uncharacterized protein</fullName>
    </submittedName>
</protein>
<dbReference type="RefSeq" id="WP_019399469.1">
    <property type="nucleotide sequence ID" value="NZ_VLJS01000080.1"/>
</dbReference>
<dbReference type="Proteomes" id="UP000321583">
    <property type="component" value="Unassembled WGS sequence"/>
</dbReference>
<reference evidence="1 2" key="1">
    <citation type="submission" date="2019-07" db="EMBL/GenBank/DDBJ databases">
        <title>Genome sequencing of lignin-degrading bacterial isolates.</title>
        <authorList>
            <person name="Gladden J."/>
        </authorList>
    </citation>
    <scope>NUCLEOTIDE SEQUENCE [LARGE SCALE GENOMIC DNA]</scope>
    <source>
        <strain evidence="1 2">J19</strain>
    </source>
</reference>
<name>A0A562D8E8_9GAMM</name>
<organism evidence="1 2">
    <name type="scientific">Pseudoxanthomonas taiwanensis J19</name>
    <dbReference type="NCBI Taxonomy" id="935569"/>
    <lineage>
        <taxon>Bacteria</taxon>
        <taxon>Pseudomonadati</taxon>
        <taxon>Pseudomonadota</taxon>
        <taxon>Gammaproteobacteria</taxon>
        <taxon>Lysobacterales</taxon>
        <taxon>Lysobacteraceae</taxon>
        <taxon>Pseudoxanthomonas</taxon>
    </lineage>
</organism>
<keyword evidence="2" id="KW-1185">Reference proteome</keyword>
<evidence type="ECO:0000313" key="2">
    <source>
        <dbReference type="Proteomes" id="UP000321583"/>
    </source>
</evidence>
<comment type="caution">
    <text evidence="1">The sequence shown here is derived from an EMBL/GenBank/DDBJ whole genome shotgun (WGS) entry which is preliminary data.</text>
</comment>
<gene>
    <name evidence="1" type="ORF">L613_000500000720</name>
</gene>